<evidence type="ECO:0000313" key="1">
    <source>
        <dbReference type="EMBL" id="ETO16268.1"/>
    </source>
</evidence>
<accession>X6MQI5</accession>
<reference evidence="1 2" key="1">
    <citation type="journal article" date="2013" name="Curr. Biol.">
        <title>The Genome of the Foraminiferan Reticulomyxa filosa.</title>
        <authorList>
            <person name="Glockner G."/>
            <person name="Hulsmann N."/>
            <person name="Schleicher M."/>
            <person name="Noegel A.A."/>
            <person name="Eichinger L."/>
            <person name="Gallinger C."/>
            <person name="Pawlowski J."/>
            <person name="Sierra R."/>
            <person name="Euteneuer U."/>
            <person name="Pillet L."/>
            <person name="Moustafa A."/>
            <person name="Platzer M."/>
            <person name="Groth M."/>
            <person name="Szafranski K."/>
            <person name="Schliwa M."/>
        </authorList>
    </citation>
    <scope>NUCLEOTIDE SEQUENCE [LARGE SCALE GENOMIC DNA]</scope>
</reference>
<sequence>MFFFFQNNENICTSLNSCVIPDLKKSISLPPFQRKTHNVQDRRYENTFFLKEKSATLGSDAFLKTKAKRVKLVVSLQKKKVITFKLMSTLSQAPLEYLLHISETLSTGTALASNELASIAKQIKDLVIANPAIVNQKVSLSPSSSKAKSSQLVLLHYMQPLSLHDLRSLNSVWIGNHRYLYDYLLCYGDVDTDLYNSAEEGIILLRSLINTFLGEDEKLTHFLKIVLSKGLVDVNMSWEARSFQGIERQWVLTYVCKILSKFKSNRVVTLLIQNGASILEFAFDKGLISITEKEYWLQERNAVQKAYQHSDRNKEQVFQKLWLLLILPSNFLNDSKELYESIVTQVKNTRFRREFLLTYKVQSVVAENEDNAKYNESLPIELIDMILSYSVEDHNDVIGFTEWLMKKFGKRMGIEYSPLTMDSNTELPRAEMSLPETEPKKDPKNTRVITTSSWKCIVL</sequence>
<dbReference type="Proteomes" id="UP000023152">
    <property type="component" value="Unassembled WGS sequence"/>
</dbReference>
<dbReference type="AlphaFoldDB" id="X6MQI5"/>
<name>X6MQI5_RETFI</name>
<proteinExistence type="predicted"/>
<comment type="caution">
    <text evidence="1">The sequence shown here is derived from an EMBL/GenBank/DDBJ whole genome shotgun (WGS) entry which is preliminary data.</text>
</comment>
<dbReference type="EMBL" id="ASPP01018425">
    <property type="protein sequence ID" value="ETO16268.1"/>
    <property type="molecule type" value="Genomic_DNA"/>
</dbReference>
<gene>
    <name evidence="1" type="ORF">RFI_21083</name>
</gene>
<keyword evidence="2" id="KW-1185">Reference proteome</keyword>
<evidence type="ECO:0000313" key="2">
    <source>
        <dbReference type="Proteomes" id="UP000023152"/>
    </source>
</evidence>
<protein>
    <submittedName>
        <fullName evidence="1">Uncharacterized protein</fullName>
    </submittedName>
</protein>
<organism evidence="1 2">
    <name type="scientific">Reticulomyxa filosa</name>
    <dbReference type="NCBI Taxonomy" id="46433"/>
    <lineage>
        <taxon>Eukaryota</taxon>
        <taxon>Sar</taxon>
        <taxon>Rhizaria</taxon>
        <taxon>Retaria</taxon>
        <taxon>Foraminifera</taxon>
        <taxon>Monothalamids</taxon>
        <taxon>Reticulomyxidae</taxon>
        <taxon>Reticulomyxa</taxon>
    </lineage>
</organism>